<dbReference type="Proteomes" id="UP000095281">
    <property type="component" value="Unplaced"/>
</dbReference>
<protein>
    <submittedName>
        <fullName evidence="3">Condensin-2 complex subunit G2</fullName>
    </submittedName>
</protein>
<accession>A0A1I8BDS1</accession>
<dbReference type="PANTHER" id="PTHR16199">
    <property type="entry name" value="CONDENSIN-2 COMPLEX SUBUNIT G2"/>
    <property type="match status" value="1"/>
</dbReference>
<dbReference type="Pfam" id="PF12422">
    <property type="entry name" value="Condensin2nSMC"/>
    <property type="match status" value="1"/>
</dbReference>
<evidence type="ECO:0000313" key="2">
    <source>
        <dbReference type="Proteomes" id="UP000095281"/>
    </source>
</evidence>
<dbReference type="GO" id="GO:0005634">
    <property type="term" value="C:nucleus"/>
    <property type="evidence" value="ECO:0007669"/>
    <property type="project" value="InterPro"/>
</dbReference>
<keyword evidence="2" id="KW-1185">Reference proteome</keyword>
<organism evidence="2 3">
    <name type="scientific">Meloidogyne hapla</name>
    <name type="common">Root-knot nematode worm</name>
    <dbReference type="NCBI Taxonomy" id="6305"/>
    <lineage>
        <taxon>Eukaryota</taxon>
        <taxon>Metazoa</taxon>
        <taxon>Ecdysozoa</taxon>
        <taxon>Nematoda</taxon>
        <taxon>Chromadorea</taxon>
        <taxon>Rhabditida</taxon>
        <taxon>Tylenchina</taxon>
        <taxon>Tylenchomorpha</taxon>
        <taxon>Tylenchoidea</taxon>
        <taxon>Meloidogynidae</taxon>
        <taxon>Meloidogyninae</taxon>
        <taxon>Meloidogyne</taxon>
    </lineage>
</organism>
<feature type="region of interest" description="Disordered" evidence="1">
    <location>
        <begin position="542"/>
        <end position="561"/>
    </location>
</feature>
<dbReference type="InterPro" id="IPR016024">
    <property type="entry name" value="ARM-type_fold"/>
</dbReference>
<dbReference type="SUPFAM" id="SSF48371">
    <property type="entry name" value="ARM repeat"/>
    <property type="match status" value="1"/>
</dbReference>
<evidence type="ECO:0000256" key="1">
    <source>
        <dbReference type="SAM" id="MobiDB-lite"/>
    </source>
</evidence>
<dbReference type="PANTHER" id="PTHR16199:SF4">
    <property type="entry name" value="CONDENSIN-2 COMPLEX SUBUNIT G2"/>
    <property type="match status" value="1"/>
</dbReference>
<dbReference type="GO" id="GO:0000070">
    <property type="term" value="P:mitotic sister chromatid segregation"/>
    <property type="evidence" value="ECO:0007669"/>
    <property type="project" value="TreeGrafter"/>
</dbReference>
<proteinExistence type="predicted"/>
<dbReference type="AlphaFoldDB" id="A0A1I8BDS1"/>
<sequence length="802" mass="92962">MDIDVEGCSVFWQSLKRDVVLDTPNMKCCNDWGRHILRAWKNAPKLDKENQSAAKRTEIETEIIEDLFHCAIFTKKPFSQRFQWIIEAFLEEENPSKKIKSMFFRCTLPVVWRNLEVPNNQVRTAASWIVLNFFPLLSDDEFVKEEYLKRQQEAMDRMLMDDCVPIRVLALKMLPRHLCAHWEIFPRELIKTYLSKIVDCLSLDALPEVRSAVYEGIGHLLPRADALTATQRSLEILAKRGTNDKTERVRLSAFRMLNKLHGHRYIKLLDLISMNNLLLRLDFEHSKSVQREIVQLLFRPFIPKHVDGIDYMERFKRVFLMCKTSRNASFHLHHLLYPQKLIGIEMAVHHIRCLLLGVKAILKKTAGIENGGNDTTDVLNMSSISGISSMMGDDQQKNEGGDIDEQTKLRVTKDVLDSSIVLWMAIRYDLFNAKNAKFNAEMVRMMTSILDTLNQFPDDSALMDSALVIASQLPKDKIGRMFFRIKNKIEEEDVNQQHFLHYVEALAAWDMNKLISIIEIGLRKLRNALVAITDPTSLSATPLSSRRRLENNPYRESPPSKRVKVNENVVGEFLRPLELIQTLISSPLASEELKTNFTVHLDGFFECLSVIHKQFGKLLLLPGWEQKFSPQVLFSAYETFNILALITKRIEEPSRREEINEAELNLPTNDRLLYTELKWFADVIRETRPSFNVTKMFLRCVDLHLISGQLTYLILNETANMLIKLKEILEDIYDAGPVEIALKKSVEYLKESLQNCVDREHAKKIIENKINPLLDYLEETTLVEEEINEQQQNEKVERSDDE</sequence>
<dbReference type="InterPro" id="IPR024741">
    <property type="entry name" value="Condensin2_G2"/>
</dbReference>
<dbReference type="InterPro" id="IPR011989">
    <property type="entry name" value="ARM-like"/>
</dbReference>
<dbReference type="Gene3D" id="1.25.10.10">
    <property type="entry name" value="Leucine-rich Repeat Variant"/>
    <property type="match status" value="1"/>
</dbReference>
<dbReference type="WBParaSite" id="MhA1_Contig2086.frz3.gene9">
    <property type="protein sequence ID" value="MhA1_Contig2086.frz3.gene9"/>
    <property type="gene ID" value="MhA1_Contig2086.frz3.gene9"/>
</dbReference>
<dbReference type="OMA" id="MARLECE"/>
<reference evidence="3" key="1">
    <citation type="submission" date="2016-11" db="UniProtKB">
        <authorList>
            <consortium name="WormBaseParasite"/>
        </authorList>
    </citation>
    <scope>IDENTIFICATION</scope>
</reference>
<evidence type="ECO:0000313" key="3">
    <source>
        <dbReference type="WBParaSite" id="MhA1_Contig2086.frz3.gene9"/>
    </source>
</evidence>
<name>A0A1I8BDS1_MELHA</name>
<dbReference type="GO" id="GO:0000796">
    <property type="term" value="C:condensin complex"/>
    <property type="evidence" value="ECO:0007669"/>
    <property type="project" value="TreeGrafter"/>
</dbReference>